<comment type="caution">
    <text evidence="1">The sequence shown here is derived from an EMBL/GenBank/DDBJ whole genome shotgun (WGS) entry which is preliminary data.</text>
</comment>
<dbReference type="NCBIfam" id="NF047509">
    <property type="entry name" value="Rv3131_FMN_oxido"/>
    <property type="match status" value="1"/>
</dbReference>
<accession>A0ABT4U8T5</accession>
<sequence>MNLQEPAPPTPPGVGSALDAAVQAAARAPSVYGTRPWTVRRAGDLITVGTDPDRLLPVADPDARQQVVSCGAALFTVVVALRAHGVRPAVRELPDPDRPGLLAEVLAAEAAEPTAEDRMLYESIALRRTHRGPFPGDVDDVRTVRALVSAASAEGAVLRPLGDERLMRSLAGLVAAAEFLHRCERDTGEELARWVRAPGTADPDGVHAEDFPPPDRVADALFPDRDYGRGRVRGMLDPHGDVAGTAVLLTTAGDGRADRLAAGRALQRVLLTATAGGVSSAFHTQPLEEPHLRAFIGARLCDGACPQMILRLGRDREARPHRLFAPVEEGR</sequence>
<protein>
    <recommendedName>
        <fullName evidence="3">Nitroreductase</fullName>
    </recommendedName>
</protein>
<keyword evidence="2" id="KW-1185">Reference proteome</keyword>
<evidence type="ECO:0000313" key="2">
    <source>
        <dbReference type="Proteomes" id="UP001527866"/>
    </source>
</evidence>
<dbReference type="InterPro" id="IPR000415">
    <property type="entry name" value="Nitroreductase-like"/>
</dbReference>
<evidence type="ECO:0000313" key="1">
    <source>
        <dbReference type="EMBL" id="MDA2812757.1"/>
    </source>
</evidence>
<dbReference type="SUPFAM" id="SSF55469">
    <property type="entry name" value="FMN-dependent nitroreductase-like"/>
    <property type="match status" value="1"/>
</dbReference>
<dbReference type="EMBL" id="JAQFWQ010000058">
    <property type="protein sequence ID" value="MDA2812757.1"/>
    <property type="molecule type" value="Genomic_DNA"/>
</dbReference>
<name>A0ABT4U8T5_9ACTN</name>
<proteinExistence type="predicted"/>
<organism evidence="1 2">
    <name type="scientific">Nocardiopsis endophytica</name>
    <dbReference type="NCBI Taxonomy" id="3018445"/>
    <lineage>
        <taxon>Bacteria</taxon>
        <taxon>Bacillati</taxon>
        <taxon>Actinomycetota</taxon>
        <taxon>Actinomycetes</taxon>
        <taxon>Streptosporangiales</taxon>
        <taxon>Nocardiopsidaceae</taxon>
        <taxon>Nocardiopsis</taxon>
    </lineage>
</organism>
<reference evidence="1 2" key="1">
    <citation type="submission" date="2023-01" db="EMBL/GenBank/DDBJ databases">
        <title>Draft genome sequence of Nocardiopsis sp. RSe5-2 isolated from halophytes.</title>
        <authorList>
            <person name="Duangmal K."/>
            <person name="Chantavorakit T."/>
        </authorList>
    </citation>
    <scope>NUCLEOTIDE SEQUENCE [LARGE SCALE GENOMIC DNA]</scope>
    <source>
        <strain evidence="1 2">RSe5-2</strain>
    </source>
</reference>
<dbReference type="Proteomes" id="UP001527866">
    <property type="component" value="Unassembled WGS sequence"/>
</dbReference>
<dbReference type="Gene3D" id="3.40.109.10">
    <property type="entry name" value="NADH Oxidase"/>
    <property type="match status" value="1"/>
</dbReference>
<dbReference type="RefSeq" id="WP_270687420.1">
    <property type="nucleotide sequence ID" value="NZ_JAQFWQ010000058.1"/>
</dbReference>
<gene>
    <name evidence="1" type="ORF">O4J56_19080</name>
</gene>
<evidence type="ECO:0008006" key="3">
    <source>
        <dbReference type="Google" id="ProtNLM"/>
    </source>
</evidence>